<gene>
    <name evidence="5" type="primary">LOC107064759</name>
</gene>
<dbReference type="InterPro" id="IPR045166">
    <property type="entry name" value="Spp2-like"/>
</dbReference>
<evidence type="ECO:0000259" key="3">
    <source>
        <dbReference type="PROSITE" id="PS50174"/>
    </source>
</evidence>
<dbReference type="InterPro" id="IPR026822">
    <property type="entry name" value="Spp2/MOS2_G-patch"/>
</dbReference>
<reference evidence="5" key="1">
    <citation type="submission" date="2025-08" db="UniProtKB">
        <authorList>
            <consortium name="RefSeq"/>
        </authorList>
    </citation>
    <scope>IDENTIFICATION</scope>
    <source>
        <tissue evidence="5">Whole body</tissue>
    </source>
</reference>
<dbReference type="Proteomes" id="UP000694924">
    <property type="component" value="Unplaced"/>
</dbReference>
<dbReference type="PANTHER" id="PTHR15818:SF2">
    <property type="entry name" value="G-PATCH DOMAIN AND KOW MOTIFS-CONTAINING PROTEIN"/>
    <property type="match status" value="1"/>
</dbReference>
<proteinExistence type="predicted"/>
<accession>A0ABM1HZ85</accession>
<dbReference type="InterPro" id="IPR000467">
    <property type="entry name" value="G_patch_dom"/>
</dbReference>
<sequence length="327" mass="36462">MTEEGKKISFGFAKTVKKPVLKNKLPQEQKKIDYIECVDNKSIKIIGEEEKKDEPLVIPLLGSKMWHDRIINKIDADIFEPKVVPNEEVKVLIDIKKETSSEIANGNATPIHTDIPNVVIKTEPVNTTSIETTTSNLEEQAAKEIIEDLKSTGTKQASKVLTLPVMEEEKALRGQEESTLEDYERIPIEAFGLAVLRGMGWKPGQGIGKNEKLVTTVIPELRPKGMGLGADKITIQKKVTKSKDKKEKEIQIEKGTYVKITSGKYVNAYGQIEGLDDDAGRVIIKMALGGDTISVNEFIVQPVTKDEYTEKAKVLIFYDTDFRCSEV</sequence>
<dbReference type="PROSITE" id="PS50174">
    <property type="entry name" value="G_PATCH"/>
    <property type="match status" value="1"/>
</dbReference>
<dbReference type="RefSeq" id="XP_015173272.1">
    <property type="nucleotide sequence ID" value="XM_015317786.1"/>
</dbReference>
<evidence type="ECO:0000313" key="4">
    <source>
        <dbReference type="Proteomes" id="UP000694924"/>
    </source>
</evidence>
<dbReference type="Pfam" id="PF12656">
    <property type="entry name" value="G-patch_2"/>
    <property type="match status" value="1"/>
</dbReference>
<dbReference type="GeneID" id="107064759"/>
<dbReference type="Gene3D" id="2.30.30.30">
    <property type="match status" value="1"/>
</dbReference>
<dbReference type="CDD" id="cd13152">
    <property type="entry name" value="KOW_GPKOW_A"/>
    <property type="match status" value="1"/>
</dbReference>
<protein>
    <submittedName>
        <fullName evidence="5">G patch domain and KOW motifs-containing protein isoform X1</fullName>
    </submittedName>
</protein>
<evidence type="ECO:0000256" key="2">
    <source>
        <dbReference type="ARBA" id="ARBA00023242"/>
    </source>
</evidence>
<organism evidence="4 5">
    <name type="scientific">Polistes dominula</name>
    <name type="common">European paper wasp</name>
    <name type="synonym">Vespa dominula</name>
    <dbReference type="NCBI Taxonomy" id="743375"/>
    <lineage>
        <taxon>Eukaryota</taxon>
        <taxon>Metazoa</taxon>
        <taxon>Ecdysozoa</taxon>
        <taxon>Arthropoda</taxon>
        <taxon>Hexapoda</taxon>
        <taxon>Insecta</taxon>
        <taxon>Pterygota</taxon>
        <taxon>Neoptera</taxon>
        <taxon>Endopterygota</taxon>
        <taxon>Hymenoptera</taxon>
        <taxon>Apocrita</taxon>
        <taxon>Aculeata</taxon>
        <taxon>Vespoidea</taxon>
        <taxon>Vespidae</taxon>
        <taxon>Polistinae</taxon>
        <taxon>Polistini</taxon>
        <taxon>Polistes</taxon>
    </lineage>
</organism>
<dbReference type="SMART" id="SM00443">
    <property type="entry name" value="G_patch"/>
    <property type="match status" value="1"/>
</dbReference>
<keyword evidence="2" id="KW-0539">Nucleus</keyword>
<feature type="domain" description="G-patch" evidence="3">
    <location>
        <begin position="188"/>
        <end position="212"/>
    </location>
</feature>
<evidence type="ECO:0000313" key="5">
    <source>
        <dbReference type="RefSeq" id="XP_015173272.1"/>
    </source>
</evidence>
<keyword evidence="4" id="KW-1185">Reference proteome</keyword>
<dbReference type="InterPro" id="IPR014722">
    <property type="entry name" value="Rib_uL2_dom2"/>
</dbReference>
<dbReference type="InterPro" id="IPR041993">
    <property type="entry name" value="GPKOW_KOW1"/>
</dbReference>
<name>A0ABM1HZ85_POLDO</name>
<comment type="subcellular location">
    <subcellularLocation>
        <location evidence="1">Nucleus</location>
    </subcellularLocation>
</comment>
<evidence type="ECO:0000256" key="1">
    <source>
        <dbReference type="ARBA" id="ARBA00004123"/>
    </source>
</evidence>
<dbReference type="PANTHER" id="PTHR15818">
    <property type="entry name" value="G PATCH AND KOW-CONTAINING"/>
    <property type="match status" value="1"/>
</dbReference>